<name>A0A8K0ADE9_BRALA</name>
<dbReference type="PROSITE" id="PS50022">
    <property type="entry name" value="FA58C_3"/>
    <property type="match status" value="1"/>
</dbReference>
<keyword evidence="2" id="KW-0732">Signal</keyword>
<dbReference type="InterPro" id="IPR016186">
    <property type="entry name" value="C-type_lectin-like/link_sf"/>
</dbReference>
<dbReference type="CDD" id="cd00033">
    <property type="entry name" value="CCP"/>
    <property type="match status" value="1"/>
</dbReference>
<dbReference type="OrthoDB" id="441660at2759"/>
<dbReference type="PANTHER" id="PTHR22801:SF63">
    <property type="entry name" value="C-TYPE LECTIN DOMAIN-CONTAINING PROTEIN"/>
    <property type="match status" value="1"/>
</dbReference>
<dbReference type="PROSITE" id="PS01180">
    <property type="entry name" value="CUB"/>
    <property type="match status" value="1"/>
</dbReference>
<dbReference type="InterPro" id="IPR000421">
    <property type="entry name" value="FA58C"/>
</dbReference>
<dbReference type="PROSITE" id="PS50041">
    <property type="entry name" value="C_TYPE_LECTIN_2"/>
    <property type="match status" value="2"/>
</dbReference>
<protein>
    <submittedName>
        <fullName evidence="11">TLL1 protein</fullName>
    </submittedName>
</protein>
<feature type="domain" description="Sushi" evidence="10">
    <location>
        <begin position="304"/>
        <end position="362"/>
    </location>
</feature>
<dbReference type="CDD" id="cd00041">
    <property type="entry name" value="CUB"/>
    <property type="match status" value="1"/>
</dbReference>
<dbReference type="InterPro" id="IPR000859">
    <property type="entry name" value="CUB_dom"/>
</dbReference>
<feature type="disulfide bond" evidence="5">
    <location>
        <begin position="333"/>
        <end position="360"/>
    </location>
</feature>
<dbReference type="SMART" id="SM00034">
    <property type="entry name" value="CLECT"/>
    <property type="match status" value="2"/>
</dbReference>
<evidence type="ECO:0000313" key="11">
    <source>
        <dbReference type="EMBL" id="CAH1272703.1"/>
    </source>
</evidence>
<organism evidence="11 12">
    <name type="scientific">Branchiostoma lanceolatum</name>
    <name type="common">Common lancelet</name>
    <name type="synonym">Amphioxus lanceolatum</name>
    <dbReference type="NCBI Taxonomy" id="7740"/>
    <lineage>
        <taxon>Eukaryota</taxon>
        <taxon>Metazoa</taxon>
        <taxon>Chordata</taxon>
        <taxon>Cephalochordata</taxon>
        <taxon>Leptocardii</taxon>
        <taxon>Amphioxiformes</taxon>
        <taxon>Branchiostomatidae</taxon>
        <taxon>Branchiostoma</taxon>
    </lineage>
</organism>
<dbReference type="InterPro" id="IPR050801">
    <property type="entry name" value="Ca-Dep_Lectins_ImmuneDev"/>
</dbReference>
<dbReference type="Pfam" id="PF00754">
    <property type="entry name" value="F5_F8_type_C"/>
    <property type="match status" value="1"/>
</dbReference>
<evidence type="ECO:0000259" key="7">
    <source>
        <dbReference type="PROSITE" id="PS01180"/>
    </source>
</evidence>
<dbReference type="FunFam" id="2.10.70.10:FF:000014">
    <property type="entry name" value="Membrane cofactor protein"/>
    <property type="match status" value="1"/>
</dbReference>
<dbReference type="FunFam" id="2.60.120.290:FF:000005">
    <property type="entry name" value="Procollagen C-endopeptidase enhancer 1"/>
    <property type="match status" value="1"/>
</dbReference>
<evidence type="ECO:0000259" key="10">
    <source>
        <dbReference type="PROSITE" id="PS50923"/>
    </source>
</evidence>
<dbReference type="InterPro" id="IPR001304">
    <property type="entry name" value="C-type_lectin-like"/>
</dbReference>
<keyword evidence="4 5" id="KW-1015">Disulfide bond</keyword>
<sequence>MEGRYVGVRLPGSSRVLSLCEVQIFSSTYDDRRGWKRHGPSSFKVFTDTLKTHGDAKAACAAEDGATLAIVKDQATLDFIASLQNQQADGIANVYIGLNEITSEGNYVWEDGSDIGNFHPWEPGQPNNYRGNEDCFWMTGPSNANPHTWNDITCSSLAGYVCQKTFIGTCQVVASGSGGEVQSPPVPEVALYPSDVSCESLVTVARGQRVELTFSSFSVEAHANCGYDYVEFFDSVGDSWKSLGKFCGNTPPDTICSVGSAVKIVFHTDQGTPSSFSVAWQPKDAIFSNEALAGCSAPYVAEAITCPPLAAPVNGTMTSGHGHSYQDEVQFTCKAGFILEGASSVRCRADGRWTSMLPTCTSCQSPLGMESGDISDSDVTASSISSPLYSSHYGRLNGVLGAAAWCAGQHVRGQWLQVYLGVVAVSGVITQGRDQSDQRVTSYKLHFSWDGTTFAPYKNQDLSDRMTPRGANLEGGRSPAKAGRPPAWHGVTTSIADCDTRPSTSRATTPTQSRLVFLTAELSPYPETARATNAFLVNLKNAVDNVQQEGRWVWEDGVALGSFRPWGPGEPNIHGGNEDCAEYELANDTWNDISCSETSRKFLCQVAPS</sequence>
<evidence type="ECO:0000256" key="4">
    <source>
        <dbReference type="ARBA" id="ARBA00023157"/>
    </source>
</evidence>
<dbReference type="InterPro" id="IPR035914">
    <property type="entry name" value="Sperma_CUB_dom_sf"/>
</dbReference>
<dbReference type="AlphaFoldDB" id="A0A8K0ADE9"/>
<keyword evidence="12" id="KW-1185">Reference proteome</keyword>
<dbReference type="CDD" id="cd00037">
    <property type="entry name" value="CLECT"/>
    <property type="match status" value="1"/>
</dbReference>
<dbReference type="SMART" id="SM00042">
    <property type="entry name" value="CUB"/>
    <property type="match status" value="1"/>
</dbReference>
<feature type="region of interest" description="Disordered" evidence="6">
    <location>
        <begin position="460"/>
        <end position="490"/>
    </location>
</feature>
<dbReference type="Pfam" id="PF00059">
    <property type="entry name" value="Lectin_C"/>
    <property type="match status" value="2"/>
</dbReference>
<dbReference type="Gene3D" id="2.10.70.10">
    <property type="entry name" value="Complement Module, domain 1"/>
    <property type="match status" value="1"/>
</dbReference>
<dbReference type="Gene3D" id="3.10.100.10">
    <property type="entry name" value="Mannose-Binding Protein A, subunit A"/>
    <property type="match status" value="2"/>
</dbReference>
<dbReference type="InterPro" id="IPR016187">
    <property type="entry name" value="CTDL_fold"/>
</dbReference>
<dbReference type="SMART" id="SM00032">
    <property type="entry name" value="CCP"/>
    <property type="match status" value="1"/>
</dbReference>
<gene>
    <name evidence="11" type="primary">TLL1</name>
    <name evidence="11" type="ORF">BLAG_LOCUS24276</name>
</gene>
<evidence type="ECO:0000256" key="2">
    <source>
        <dbReference type="ARBA" id="ARBA00022729"/>
    </source>
</evidence>
<feature type="domain" description="CUB" evidence="7">
    <location>
        <begin position="170"/>
        <end position="302"/>
    </location>
</feature>
<dbReference type="EMBL" id="OV696693">
    <property type="protein sequence ID" value="CAH1272703.1"/>
    <property type="molecule type" value="Genomic_DNA"/>
</dbReference>
<dbReference type="SUPFAM" id="SSF56436">
    <property type="entry name" value="C-type lectin-like"/>
    <property type="match status" value="2"/>
</dbReference>
<comment type="caution">
    <text evidence="5">Lacks conserved residue(s) required for the propagation of feature annotation.</text>
</comment>
<dbReference type="InterPro" id="IPR018378">
    <property type="entry name" value="C-type_lectin_CS"/>
</dbReference>
<evidence type="ECO:0000259" key="8">
    <source>
        <dbReference type="PROSITE" id="PS50022"/>
    </source>
</evidence>
<dbReference type="PROSITE" id="PS50923">
    <property type="entry name" value="SUSHI"/>
    <property type="match status" value="1"/>
</dbReference>
<dbReference type="SUPFAM" id="SSF49785">
    <property type="entry name" value="Galactose-binding domain-like"/>
    <property type="match status" value="1"/>
</dbReference>
<proteinExistence type="predicted"/>
<dbReference type="Gene3D" id="2.60.120.260">
    <property type="entry name" value="Galactose-binding domain-like"/>
    <property type="match status" value="1"/>
</dbReference>
<evidence type="ECO:0000256" key="1">
    <source>
        <dbReference type="ARBA" id="ARBA00022659"/>
    </source>
</evidence>
<dbReference type="Proteomes" id="UP000838412">
    <property type="component" value="Chromosome 8"/>
</dbReference>
<dbReference type="SUPFAM" id="SSF57535">
    <property type="entry name" value="Complement control module/SCR domain"/>
    <property type="match status" value="1"/>
</dbReference>
<dbReference type="InterPro" id="IPR000436">
    <property type="entry name" value="Sushi_SCR_CCP_dom"/>
</dbReference>
<dbReference type="SUPFAM" id="SSF49854">
    <property type="entry name" value="Spermadhesin, CUB domain"/>
    <property type="match status" value="1"/>
</dbReference>
<dbReference type="Pfam" id="PF00084">
    <property type="entry name" value="Sushi"/>
    <property type="match status" value="1"/>
</dbReference>
<evidence type="ECO:0000313" key="12">
    <source>
        <dbReference type="Proteomes" id="UP000838412"/>
    </source>
</evidence>
<accession>A0A8K0ADE9</accession>
<evidence type="ECO:0000259" key="9">
    <source>
        <dbReference type="PROSITE" id="PS50041"/>
    </source>
</evidence>
<evidence type="ECO:0000256" key="6">
    <source>
        <dbReference type="SAM" id="MobiDB-lite"/>
    </source>
</evidence>
<evidence type="ECO:0000256" key="3">
    <source>
        <dbReference type="ARBA" id="ARBA00022737"/>
    </source>
</evidence>
<feature type="domain" description="F5/8 type C" evidence="8">
    <location>
        <begin position="363"/>
        <end position="460"/>
    </location>
</feature>
<dbReference type="PROSITE" id="PS00615">
    <property type="entry name" value="C_TYPE_LECTIN_1"/>
    <property type="match status" value="2"/>
</dbReference>
<dbReference type="Pfam" id="PF00431">
    <property type="entry name" value="CUB"/>
    <property type="match status" value="1"/>
</dbReference>
<dbReference type="Gene3D" id="2.60.120.290">
    <property type="entry name" value="Spermadhesin, CUB domain"/>
    <property type="match status" value="1"/>
</dbReference>
<feature type="domain" description="C-type lectin" evidence="9">
    <location>
        <begin position="498"/>
        <end position="597"/>
    </location>
</feature>
<dbReference type="PANTHER" id="PTHR22801">
    <property type="entry name" value="LITHOSTATHINE"/>
    <property type="match status" value="1"/>
</dbReference>
<feature type="domain" description="C-type lectin" evidence="9">
    <location>
        <begin position="38"/>
        <end position="163"/>
    </location>
</feature>
<dbReference type="InterPro" id="IPR008979">
    <property type="entry name" value="Galactose-bd-like_sf"/>
</dbReference>
<reference evidence="11" key="1">
    <citation type="submission" date="2022-01" db="EMBL/GenBank/DDBJ databases">
        <authorList>
            <person name="Braso-Vives M."/>
        </authorList>
    </citation>
    <scope>NUCLEOTIDE SEQUENCE</scope>
</reference>
<evidence type="ECO:0000256" key="5">
    <source>
        <dbReference type="PROSITE-ProRule" id="PRU00302"/>
    </source>
</evidence>
<keyword evidence="3" id="KW-0677">Repeat</keyword>
<dbReference type="InterPro" id="IPR035976">
    <property type="entry name" value="Sushi/SCR/CCP_sf"/>
</dbReference>
<keyword evidence="1 5" id="KW-0768">Sushi</keyword>